<sequence length="128" mass="14678">MAIRHKVSKYLNNHAETSESHWDPALQTKYYKTTKDKALASLENYFNNASKYKLNSLSHEHGEISVHVKKGKKAFIVITVIMVRPYQTAIDFSVTTESMLPIDFGYSSKLIVELYGQINKELPLIDKK</sequence>
<dbReference type="RefSeq" id="WP_155666104.1">
    <property type="nucleotide sequence ID" value="NZ_WOCA01000001.1"/>
</dbReference>
<dbReference type="Proteomes" id="UP000469125">
    <property type="component" value="Unassembled WGS sequence"/>
</dbReference>
<name>A0A6N8FHU9_9BACI</name>
<comment type="caution">
    <text evidence="1">The sequence shown here is derived from an EMBL/GenBank/DDBJ whole genome shotgun (WGS) entry which is preliminary data.</text>
</comment>
<dbReference type="AlphaFoldDB" id="A0A6N8FHU9"/>
<protein>
    <submittedName>
        <fullName evidence="1">Cytosolic protein</fullName>
    </submittedName>
</protein>
<gene>
    <name evidence="1" type="ORF">GMD78_00535</name>
</gene>
<evidence type="ECO:0000313" key="1">
    <source>
        <dbReference type="EMBL" id="MUK86888.1"/>
    </source>
</evidence>
<dbReference type="EMBL" id="WOCA01000001">
    <property type="protein sequence ID" value="MUK86888.1"/>
    <property type="molecule type" value="Genomic_DNA"/>
</dbReference>
<organism evidence="1 2">
    <name type="scientific">Ornithinibacillus caprae</name>
    <dbReference type="NCBI Taxonomy" id="2678566"/>
    <lineage>
        <taxon>Bacteria</taxon>
        <taxon>Bacillati</taxon>
        <taxon>Bacillota</taxon>
        <taxon>Bacilli</taxon>
        <taxon>Bacillales</taxon>
        <taxon>Bacillaceae</taxon>
        <taxon>Ornithinibacillus</taxon>
    </lineage>
</organism>
<proteinExistence type="predicted"/>
<reference evidence="1 2" key="1">
    <citation type="submission" date="2019-11" db="EMBL/GenBank/DDBJ databases">
        <authorList>
            <person name="Li X."/>
        </authorList>
    </citation>
    <scope>NUCLEOTIDE SEQUENCE [LARGE SCALE GENOMIC DNA]</scope>
    <source>
        <strain evidence="1 2">L9</strain>
    </source>
</reference>
<evidence type="ECO:0000313" key="2">
    <source>
        <dbReference type="Proteomes" id="UP000469125"/>
    </source>
</evidence>
<keyword evidence="2" id="KW-1185">Reference proteome</keyword>
<accession>A0A6N8FHU9</accession>